<evidence type="ECO:0000313" key="2">
    <source>
        <dbReference type="EMBL" id="CAD8177237.1"/>
    </source>
</evidence>
<dbReference type="AlphaFoldDB" id="A0A8S1VJV3"/>
<evidence type="ECO:0000259" key="1">
    <source>
        <dbReference type="PROSITE" id="PS50222"/>
    </source>
</evidence>
<sequence length="328" mass="39032">MLNHLITIIAECQINSEQIKQLFVDPHMAFQMLSSNGHDIDQSDIKRFISLNDEEIKHLISQFNSNSEARFTYADFINSLKLNNNNNIREALIKLLQQEAINFNKVQILKEDSNFNPTEIFNQIDQFGKGYITHRTLKKCTNLSNDYISAFFRFLDKDNDGRIFESEFLSAFKSSQKQQQLAVQYKDLRQSQEKEKQIIQQCQQIQQNLQMNEEKNSQQRIKQVQQLLQSRQNLDRSKGQNSYSSLLKVRQQLLQIDYIRRNSQRETFERLLKYQHQLIKNIKEKNEETTQKQKNLSSLHDQLYTMRTQQDLSLKRKREYSIHSQSQL</sequence>
<keyword evidence="3" id="KW-1185">Reference proteome</keyword>
<evidence type="ECO:0000313" key="3">
    <source>
        <dbReference type="Proteomes" id="UP000689195"/>
    </source>
</evidence>
<name>A0A8S1VJV3_9CILI</name>
<protein>
    <recommendedName>
        <fullName evidence="1">EF-hand domain-containing protein</fullName>
    </recommendedName>
</protein>
<accession>A0A8S1VJV3</accession>
<dbReference type="EMBL" id="CAJJDO010000067">
    <property type="protein sequence ID" value="CAD8177237.1"/>
    <property type="molecule type" value="Genomic_DNA"/>
</dbReference>
<dbReference type="OrthoDB" id="300180at2759"/>
<gene>
    <name evidence="2" type="ORF">PPENT_87.1.T0670091</name>
</gene>
<dbReference type="Proteomes" id="UP000689195">
    <property type="component" value="Unassembled WGS sequence"/>
</dbReference>
<dbReference type="GO" id="GO:0005509">
    <property type="term" value="F:calcium ion binding"/>
    <property type="evidence" value="ECO:0007669"/>
    <property type="project" value="InterPro"/>
</dbReference>
<comment type="caution">
    <text evidence="2">The sequence shown here is derived from an EMBL/GenBank/DDBJ whole genome shotgun (WGS) entry which is preliminary data.</text>
</comment>
<feature type="domain" description="EF-hand" evidence="1">
    <location>
        <begin position="143"/>
        <end position="178"/>
    </location>
</feature>
<proteinExistence type="predicted"/>
<reference evidence="2" key="1">
    <citation type="submission" date="2021-01" db="EMBL/GenBank/DDBJ databases">
        <authorList>
            <consortium name="Genoscope - CEA"/>
            <person name="William W."/>
        </authorList>
    </citation>
    <scope>NUCLEOTIDE SEQUENCE</scope>
</reference>
<organism evidence="2 3">
    <name type="scientific">Paramecium pentaurelia</name>
    <dbReference type="NCBI Taxonomy" id="43138"/>
    <lineage>
        <taxon>Eukaryota</taxon>
        <taxon>Sar</taxon>
        <taxon>Alveolata</taxon>
        <taxon>Ciliophora</taxon>
        <taxon>Intramacronucleata</taxon>
        <taxon>Oligohymenophorea</taxon>
        <taxon>Peniculida</taxon>
        <taxon>Parameciidae</taxon>
        <taxon>Paramecium</taxon>
    </lineage>
</organism>
<dbReference type="InterPro" id="IPR002048">
    <property type="entry name" value="EF_hand_dom"/>
</dbReference>
<dbReference type="PROSITE" id="PS50222">
    <property type="entry name" value="EF_HAND_2"/>
    <property type="match status" value="1"/>
</dbReference>